<evidence type="ECO:0000313" key="3">
    <source>
        <dbReference type="Proteomes" id="UP000054735"/>
    </source>
</evidence>
<protein>
    <submittedName>
        <fullName evidence="2">Uncharacterized protein</fullName>
    </submittedName>
</protein>
<organism evidence="2 4">
    <name type="scientific">Legionella birminghamensis</name>
    <dbReference type="NCBI Taxonomy" id="28083"/>
    <lineage>
        <taxon>Bacteria</taxon>
        <taxon>Pseudomonadati</taxon>
        <taxon>Pseudomonadota</taxon>
        <taxon>Gammaproteobacteria</taxon>
        <taxon>Legionellales</taxon>
        <taxon>Legionellaceae</taxon>
        <taxon>Legionella</taxon>
    </lineage>
</organism>
<evidence type="ECO:0000313" key="4">
    <source>
        <dbReference type="Proteomes" id="UP000255066"/>
    </source>
</evidence>
<dbReference type="Proteomes" id="UP000054735">
    <property type="component" value="Unassembled WGS sequence"/>
</dbReference>
<reference evidence="2 4" key="2">
    <citation type="submission" date="2018-06" db="EMBL/GenBank/DDBJ databases">
        <authorList>
            <consortium name="Pathogen Informatics"/>
            <person name="Doyle S."/>
        </authorList>
    </citation>
    <scope>NUCLEOTIDE SEQUENCE [LARGE SCALE GENOMIC DNA]</scope>
    <source>
        <strain evidence="2 4">NCTC12437</strain>
    </source>
</reference>
<name>A0A378IAS4_9GAMM</name>
<keyword evidence="3" id="KW-1185">Reference proteome</keyword>
<dbReference type="EMBL" id="LNXT01000006">
    <property type="protein sequence ID" value="KTC75157.1"/>
    <property type="molecule type" value="Genomic_DNA"/>
</dbReference>
<evidence type="ECO:0000313" key="1">
    <source>
        <dbReference type="EMBL" id="KTC75157.1"/>
    </source>
</evidence>
<dbReference type="RefSeq" id="WP_058522647.1">
    <property type="nucleotide sequence ID" value="NZ_CAAAHV010000006.1"/>
</dbReference>
<gene>
    <name evidence="1" type="ORF">Lbir_0531</name>
    <name evidence="2" type="ORF">NCTC12437_01667</name>
</gene>
<dbReference type="STRING" id="28083.Lbir_0531"/>
<dbReference type="AlphaFoldDB" id="A0A378IAS4"/>
<sequence>MKRLKKINVLVNFNIREKLQLLIKPISDLREKRLTHKPVEKWLQNLDALSQQDEKQFNKAFRYFFSTTRKNKADNYKLELKIFLKKMSRNKHPEMYYQDLLELKIILQRIMQEQHLSVSRAKSIRKLILAIDCKTKQLKDNHPPYKANIEPVMNNKKEPAKKIFSQAVTMVQGLKKKLLMNKDTRQESISKITGESLEQEFQQLQSECRSLIHSIQKERVGGDKDKLMTQFIVKQQQLINEAKAIAGLQECKNRLESVLKSLNSAEYKAISMAISNLRKGAGSWFAIGKNAKAERIEEAVRNVSVEQRGQMFINNLDVRKALASHRHLGKRGKIYLDKNTQDVDLKRAARTFIEINNYLKSEELPLYCSVVKQ</sequence>
<dbReference type="OrthoDB" id="5650925at2"/>
<reference evidence="1 3" key="1">
    <citation type="submission" date="2015-11" db="EMBL/GenBank/DDBJ databases">
        <title>Genomic analysis of 38 Legionella species identifies large and diverse effector repertoires.</title>
        <authorList>
            <person name="Burstein D."/>
            <person name="Amaro F."/>
            <person name="Zusman T."/>
            <person name="Lifshitz Z."/>
            <person name="Cohen O."/>
            <person name="Gilbert J.A."/>
            <person name="Pupko T."/>
            <person name="Shuman H.A."/>
            <person name="Segal G."/>
        </authorList>
    </citation>
    <scope>NUCLEOTIDE SEQUENCE [LARGE SCALE GENOMIC DNA]</scope>
    <source>
        <strain evidence="1 3">CDC#1407-AL-14</strain>
    </source>
</reference>
<dbReference type="EMBL" id="UGNW01000001">
    <property type="protein sequence ID" value="STX31892.1"/>
    <property type="molecule type" value="Genomic_DNA"/>
</dbReference>
<evidence type="ECO:0000313" key="2">
    <source>
        <dbReference type="EMBL" id="STX31892.1"/>
    </source>
</evidence>
<accession>A0A378IAS4</accession>
<proteinExistence type="predicted"/>
<dbReference type="Proteomes" id="UP000255066">
    <property type="component" value="Unassembled WGS sequence"/>
</dbReference>